<protein>
    <submittedName>
        <fullName evidence="2">Uncharacterized protein</fullName>
    </submittedName>
</protein>
<gene>
    <name evidence="2" type="ORF">DUI87_34619</name>
</gene>
<proteinExistence type="predicted"/>
<dbReference type="STRING" id="333673.A0A3M0ILM9"/>
<feature type="compositionally biased region" description="Gly residues" evidence="1">
    <location>
        <begin position="187"/>
        <end position="228"/>
    </location>
</feature>
<feature type="region of interest" description="Disordered" evidence="1">
    <location>
        <begin position="187"/>
        <end position="243"/>
    </location>
</feature>
<sequence length="243" mass="25949">MGTPGDLLAVSLQALSCPPGCKSVQSLWECPECPTEKCRDARAEEMLLGLPREPKEHGVSHPCNSDTCKNTPPSSSDSMVNIQFKWISSDFTTRVVKVCRNLLEAATQIVNLEQVIDRRVKIFHALLYAQVKIPLSDQILDDLCGLLSLPWIYSHPDDSSFKPSIWGSSSFESKNCTEFLYVSGGDNGNGNNGDNGNGNNGNGNNGNGGGDNGDGNNGNGSGENGDGNNGDEDGNGNGNWTLR</sequence>
<evidence type="ECO:0000313" key="2">
    <source>
        <dbReference type="EMBL" id="RMB88970.1"/>
    </source>
</evidence>
<dbReference type="Proteomes" id="UP000269221">
    <property type="component" value="Unassembled WGS sequence"/>
</dbReference>
<name>A0A3M0ILM9_HIRRU</name>
<reference evidence="2 3" key="1">
    <citation type="submission" date="2018-07" db="EMBL/GenBank/DDBJ databases">
        <title>A high quality draft genome assembly of the barn swallow (H. rustica rustica).</title>
        <authorList>
            <person name="Formenti G."/>
            <person name="Chiara M."/>
            <person name="Poveda L."/>
            <person name="Francoijs K.-J."/>
            <person name="Bonisoli-Alquati A."/>
            <person name="Canova L."/>
            <person name="Gianfranceschi L."/>
            <person name="Horner D.S."/>
            <person name="Saino N."/>
        </authorList>
    </citation>
    <scope>NUCLEOTIDE SEQUENCE [LARGE SCALE GENOMIC DNA]</scope>
    <source>
        <strain evidence="2">Chelidonia</strain>
        <tissue evidence="2">Blood</tissue>
    </source>
</reference>
<organism evidence="2 3">
    <name type="scientific">Hirundo rustica rustica</name>
    <dbReference type="NCBI Taxonomy" id="333673"/>
    <lineage>
        <taxon>Eukaryota</taxon>
        <taxon>Metazoa</taxon>
        <taxon>Chordata</taxon>
        <taxon>Craniata</taxon>
        <taxon>Vertebrata</taxon>
        <taxon>Euteleostomi</taxon>
        <taxon>Archelosauria</taxon>
        <taxon>Archosauria</taxon>
        <taxon>Dinosauria</taxon>
        <taxon>Saurischia</taxon>
        <taxon>Theropoda</taxon>
        <taxon>Coelurosauria</taxon>
        <taxon>Aves</taxon>
        <taxon>Neognathae</taxon>
        <taxon>Neoaves</taxon>
        <taxon>Telluraves</taxon>
        <taxon>Australaves</taxon>
        <taxon>Passeriformes</taxon>
        <taxon>Sylvioidea</taxon>
        <taxon>Hirundinidae</taxon>
        <taxon>Hirundo</taxon>
    </lineage>
</organism>
<comment type="caution">
    <text evidence="2">The sequence shown here is derived from an EMBL/GenBank/DDBJ whole genome shotgun (WGS) entry which is preliminary data.</text>
</comment>
<accession>A0A3M0ILM9</accession>
<dbReference type="EMBL" id="QRBI01000306">
    <property type="protein sequence ID" value="RMB88970.1"/>
    <property type="molecule type" value="Genomic_DNA"/>
</dbReference>
<dbReference type="AlphaFoldDB" id="A0A3M0ILM9"/>
<evidence type="ECO:0000313" key="3">
    <source>
        <dbReference type="Proteomes" id="UP000269221"/>
    </source>
</evidence>
<feature type="compositionally biased region" description="Polar residues" evidence="1">
    <location>
        <begin position="62"/>
        <end position="74"/>
    </location>
</feature>
<keyword evidence="3" id="KW-1185">Reference proteome</keyword>
<evidence type="ECO:0000256" key="1">
    <source>
        <dbReference type="SAM" id="MobiDB-lite"/>
    </source>
</evidence>
<feature type="region of interest" description="Disordered" evidence="1">
    <location>
        <begin position="54"/>
        <end position="74"/>
    </location>
</feature>